<dbReference type="GO" id="GO:0000139">
    <property type="term" value="C:Golgi membrane"/>
    <property type="evidence" value="ECO:0007669"/>
    <property type="project" value="UniProtKB-SubCell"/>
</dbReference>
<gene>
    <name evidence="13" type="ORF">FH972_021848</name>
</gene>
<evidence type="ECO:0000256" key="3">
    <source>
        <dbReference type="ARBA" id="ARBA00008827"/>
    </source>
</evidence>
<dbReference type="Gene3D" id="1.25.40.10">
    <property type="entry name" value="Tetratricopeptide repeat domain"/>
    <property type="match status" value="1"/>
</dbReference>
<proteinExistence type="inferred from homology"/>
<evidence type="ECO:0000256" key="6">
    <source>
        <dbReference type="ARBA" id="ARBA00022892"/>
    </source>
</evidence>
<dbReference type="PANTHER" id="PTHR10805">
    <property type="entry name" value="COATOMER SUBUNIT EPSILON"/>
    <property type="match status" value="1"/>
</dbReference>
<dbReference type="GO" id="GO:0006890">
    <property type="term" value="P:retrograde vesicle-mediated transport, Golgi to endoplasmic reticulum"/>
    <property type="evidence" value="ECO:0007669"/>
    <property type="project" value="UniProtKB-UniRule"/>
</dbReference>
<dbReference type="GO" id="GO:0030126">
    <property type="term" value="C:COPI vesicle coat"/>
    <property type="evidence" value="ECO:0007669"/>
    <property type="project" value="TreeGrafter"/>
</dbReference>
<protein>
    <recommendedName>
        <fullName evidence="12">Coatomer subunit epsilon</fullName>
    </recommendedName>
</protein>
<evidence type="ECO:0000256" key="1">
    <source>
        <dbReference type="ARBA" id="ARBA00004255"/>
    </source>
</evidence>
<evidence type="ECO:0000256" key="7">
    <source>
        <dbReference type="ARBA" id="ARBA00022927"/>
    </source>
</evidence>
<comment type="similarity">
    <text evidence="3 12">Belongs to the COPE family.</text>
</comment>
<dbReference type="InterPro" id="IPR006822">
    <property type="entry name" value="Coatomer_esu"/>
</dbReference>
<keyword evidence="9 12" id="KW-0472">Membrane</keyword>
<evidence type="ECO:0000256" key="12">
    <source>
        <dbReference type="PIRNR" id="PIRNR016478"/>
    </source>
</evidence>
<evidence type="ECO:0000313" key="13">
    <source>
        <dbReference type="EMBL" id="KAB8338906.1"/>
    </source>
</evidence>
<keyword evidence="10 12" id="KW-0968">Cytoplasmic vesicle</keyword>
<dbReference type="SUPFAM" id="SSF48452">
    <property type="entry name" value="TPR-like"/>
    <property type="match status" value="1"/>
</dbReference>
<keyword evidence="8 12" id="KW-0333">Golgi apparatus</keyword>
<keyword evidence="14" id="KW-1185">Reference proteome</keyword>
<organism evidence="13 14">
    <name type="scientific">Carpinus fangiana</name>
    <dbReference type="NCBI Taxonomy" id="176857"/>
    <lineage>
        <taxon>Eukaryota</taxon>
        <taxon>Viridiplantae</taxon>
        <taxon>Streptophyta</taxon>
        <taxon>Embryophyta</taxon>
        <taxon>Tracheophyta</taxon>
        <taxon>Spermatophyta</taxon>
        <taxon>Magnoliopsida</taxon>
        <taxon>eudicotyledons</taxon>
        <taxon>Gunneridae</taxon>
        <taxon>Pentapetalae</taxon>
        <taxon>rosids</taxon>
        <taxon>fabids</taxon>
        <taxon>Fagales</taxon>
        <taxon>Betulaceae</taxon>
        <taxon>Carpinus</taxon>
    </lineage>
</organism>
<dbReference type="GO" id="GO:0006888">
    <property type="term" value="P:endoplasmic reticulum to Golgi vesicle-mediated transport"/>
    <property type="evidence" value="ECO:0007669"/>
    <property type="project" value="TreeGrafter"/>
</dbReference>
<reference evidence="13 14" key="1">
    <citation type="submission" date="2019-06" db="EMBL/GenBank/DDBJ databases">
        <title>A chromosomal-level reference genome of Carpinus fangiana (Coryloideae, Betulaceae).</title>
        <authorList>
            <person name="Yang X."/>
            <person name="Wang Z."/>
            <person name="Zhang L."/>
            <person name="Hao G."/>
            <person name="Liu J."/>
            <person name="Yang Y."/>
        </authorList>
    </citation>
    <scope>NUCLEOTIDE SEQUENCE [LARGE SCALE GENOMIC DNA]</scope>
    <source>
        <strain evidence="13">Cfa_2016G</strain>
        <tissue evidence="13">Leaf</tissue>
    </source>
</reference>
<evidence type="ECO:0000256" key="8">
    <source>
        <dbReference type="ARBA" id="ARBA00023034"/>
    </source>
</evidence>
<dbReference type="Proteomes" id="UP000327013">
    <property type="component" value="Unassembled WGS sequence"/>
</dbReference>
<comment type="subcellular location">
    <subcellularLocation>
        <location evidence="2">Cytoplasmic vesicle</location>
        <location evidence="2">COPI-coated vesicle membrane</location>
        <topology evidence="2">Peripheral membrane protein</topology>
        <orientation evidence="2">Cytoplasmic side</orientation>
    </subcellularLocation>
    <subcellularLocation>
        <location evidence="1">Golgi apparatus membrane</location>
        <topology evidence="1">Peripheral membrane protein</topology>
        <orientation evidence="1">Cytoplasmic side</orientation>
    </subcellularLocation>
</comment>
<evidence type="ECO:0000256" key="5">
    <source>
        <dbReference type="ARBA" id="ARBA00022490"/>
    </source>
</evidence>
<comment type="caution">
    <text evidence="13">The sequence shown here is derived from an EMBL/GenBank/DDBJ whole genome shotgun (WGS) entry which is preliminary data.</text>
</comment>
<evidence type="ECO:0000256" key="9">
    <source>
        <dbReference type="ARBA" id="ARBA00023136"/>
    </source>
</evidence>
<keyword evidence="4 12" id="KW-0813">Transport</keyword>
<dbReference type="PIRSF" id="PIRSF016478">
    <property type="entry name" value="Coatomer_esu"/>
    <property type="match status" value="1"/>
</dbReference>
<dbReference type="PANTHER" id="PTHR10805:SF0">
    <property type="entry name" value="COATOMER SUBUNIT EPSILON"/>
    <property type="match status" value="1"/>
</dbReference>
<evidence type="ECO:0000313" key="14">
    <source>
        <dbReference type="Proteomes" id="UP000327013"/>
    </source>
</evidence>
<comment type="function">
    <text evidence="11 12">The coatomer is a cytosolic protein complex that binds to dilysine motifs and reversibly associates with Golgi non-clathrin-coated vesicles, which further mediate biosynthetic protein transport from the ER, via the Golgi up to the trans Golgi network. The coatomer complex is required for budding from Golgi membranes, and is essential for the retrograde Golgi-to-ER transport of dilysine-tagged proteins.</text>
</comment>
<evidence type="ECO:0000256" key="4">
    <source>
        <dbReference type="ARBA" id="ARBA00022448"/>
    </source>
</evidence>
<dbReference type="OrthoDB" id="310217at2759"/>
<dbReference type="Pfam" id="PF04733">
    <property type="entry name" value="Coatomer_E"/>
    <property type="match status" value="1"/>
</dbReference>
<name>A0A5N6KQI1_9ROSI</name>
<evidence type="ECO:0000256" key="11">
    <source>
        <dbReference type="ARBA" id="ARBA00025582"/>
    </source>
</evidence>
<dbReference type="AlphaFoldDB" id="A0A5N6KQI1"/>
<keyword evidence="6 12" id="KW-0931">ER-Golgi transport</keyword>
<dbReference type="InterPro" id="IPR011990">
    <property type="entry name" value="TPR-like_helical_dom_sf"/>
</dbReference>
<keyword evidence="5 12" id="KW-0963">Cytoplasm</keyword>
<accession>A0A5N6KQI1</accession>
<sequence length="313" mass="32500">MDPFSPEGELINLHTAFHTGRFAAVASATTSSLSAANALPARILQLRARIAISPSSAAAVAKELASESSPVDLVAARTLAEHVASPSKDGPKDKALALSQSDGDNLTVQLCCGTILANAGQTAEALALLAKHQGSLDAVALITQIHLAANRLDLAVAELRNARAWAQDSLLVNIAESWAGLRAGGEKYQAAFYVFEELATAPPVPLGGDGEEETAGTAKALLGQAIAELHLGRLPEAEAALGTALERGPDDADVLATAVTLNTILGKDAERQAMLGRLAKANKEHPLLVDAQAKKDLFDSATAKWTPKFEVEA</sequence>
<evidence type="ECO:0000256" key="2">
    <source>
        <dbReference type="ARBA" id="ARBA00004347"/>
    </source>
</evidence>
<dbReference type="EMBL" id="VIBQ01000010">
    <property type="protein sequence ID" value="KAB8338906.1"/>
    <property type="molecule type" value="Genomic_DNA"/>
</dbReference>
<dbReference type="GO" id="GO:0005198">
    <property type="term" value="F:structural molecule activity"/>
    <property type="evidence" value="ECO:0007669"/>
    <property type="project" value="UniProtKB-UniRule"/>
</dbReference>
<dbReference type="GO" id="GO:0006891">
    <property type="term" value="P:intra-Golgi vesicle-mediated transport"/>
    <property type="evidence" value="ECO:0007669"/>
    <property type="project" value="TreeGrafter"/>
</dbReference>
<evidence type="ECO:0000256" key="10">
    <source>
        <dbReference type="ARBA" id="ARBA00023329"/>
    </source>
</evidence>
<keyword evidence="7 12" id="KW-0653">Protein transport</keyword>
<dbReference type="GO" id="GO:0015031">
    <property type="term" value="P:protein transport"/>
    <property type="evidence" value="ECO:0007669"/>
    <property type="project" value="UniProtKB-UniRule"/>
</dbReference>